<feature type="transmembrane region" description="Helical" evidence="7">
    <location>
        <begin position="240"/>
        <end position="258"/>
    </location>
</feature>
<feature type="transmembrane region" description="Helical" evidence="7">
    <location>
        <begin position="343"/>
        <end position="367"/>
    </location>
</feature>
<dbReference type="RefSeq" id="XP_025597469.1">
    <property type="nucleotide sequence ID" value="XM_025742754.1"/>
</dbReference>
<evidence type="ECO:0000313" key="9">
    <source>
        <dbReference type="Proteomes" id="UP000245946"/>
    </source>
</evidence>
<proteinExistence type="inferred from homology"/>
<feature type="transmembrane region" description="Helical" evidence="7">
    <location>
        <begin position="29"/>
        <end position="48"/>
    </location>
</feature>
<keyword evidence="5 7" id="KW-1133">Transmembrane helix</keyword>
<feature type="transmembrane region" description="Helical" evidence="7">
    <location>
        <begin position="265"/>
        <end position="288"/>
    </location>
</feature>
<evidence type="ECO:0000256" key="4">
    <source>
        <dbReference type="ARBA" id="ARBA00022692"/>
    </source>
</evidence>
<dbReference type="PIRSF" id="PIRSF004810">
    <property type="entry name" value="ChrA"/>
    <property type="match status" value="1"/>
</dbReference>
<dbReference type="GO" id="GO:0015109">
    <property type="term" value="F:chromate transmembrane transporter activity"/>
    <property type="evidence" value="ECO:0007669"/>
    <property type="project" value="InterPro"/>
</dbReference>
<evidence type="ECO:0000256" key="7">
    <source>
        <dbReference type="SAM" id="Phobius"/>
    </source>
</evidence>
<reference evidence="8 9" key="1">
    <citation type="journal article" date="2018" name="Mol. Biol. Evol.">
        <title>Broad Genomic Sampling Reveals a Smut Pathogenic Ancestry of the Fungal Clade Ustilaginomycotina.</title>
        <authorList>
            <person name="Kijpornyongpan T."/>
            <person name="Mondo S.J."/>
            <person name="Barry K."/>
            <person name="Sandor L."/>
            <person name="Lee J."/>
            <person name="Lipzen A."/>
            <person name="Pangilinan J."/>
            <person name="LaButti K."/>
            <person name="Hainaut M."/>
            <person name="Henrissat B."/>
            <person name="Grigoriev I.V."/>
            <person name="Spatafora J.W."/>
            <person name="Aime M.C."/>
        </authorList>
    </citation>
    <scope>NUCLEOTIDE SEQUENCE [LARGE SCALE GENOMIC DNA]</scope>
    <source>
        <strain evidence="8 9">MCA 4186</strain>
    </source>
</reference>
<comment type="subcellular location">
    <subcellularLocation>
        <location evidence="1">Cell membrane</location>
        <topology evidence="1">Multi-pass membrane protein</topology>
    </subcellularLocation>
</comment>
<evidence type="ECO:0000313" key="8">
    <source>
        <dbReference type="EMBL" id="PWN97190.1"/>
    </source>
</evidence>
<feature type="transmembrane region" description="Helical" evidence="7">
    <location>
        <begin position="129"/>
        <end position="151"/>
    </location>
</feature>
<dbReference type="InterPro" id="IPR003370">
    <property type="entry name" value="Chromate_transpt"/>
</dbReference>
<dbReference type="STRING" id="58919.A0A316Z5X6"/>
<dbReference type="NCBIfam" id="TIGR00937">
    <property type="entry name" value="2A51"/>
    <property type="match status" value="1"/>
</dbReference>
<protein>
    <submittedName>
        <fullName evidence="8">Chromate transporter</fullName>
    </submittedName>
</protein>
<sequence>MPLPQTRDAPQLRLQQRSLTARVAETLRHFAPLGFISFGGPGVHVVLLRRRFVDELKWVSSATFNDLLSLGNALPGPGSTQLAFSIALVRNGTVAGLLAFCLWSFPAAIGMTALAAGVRSLPESLPPSVLSTLSGVNAAAVGMIALAAYQLALSSITDGATQLVFLGTAALSLLHSASWVYPACVLSGGLLLLLWDYRGAVLSSSAAEQQPLLSAAHGSLEEQAEAAEEEEHLMTLPPKWGLALVAVFVASVLAVAVVRSRPMGVLAEVFTSMFTAGTIIFGGGPVVIPLLRGYMVSTSLVSSRDFLLGFALLQSFPGPNFAFSCFLGGLAISARLGSACLPLGSALAFVGIFYPGILLKLALLPAYKSWKSLRAVKSMLRGLAPAASGLVLAAVWQLFQVGNLHASPGGHTESGSLASHPFWPIVAAFAFVLVKDWRMPPWLVVALGAAAGALKWKVQQLA</sequence>
<dbReference type="GO" id="GO:0005886">
    <property type="term" value="C:plasma membrane"/>
    <property type="evidence" value="ECO:0007669"/>
    <property type="project" value="UniProtKB-SubCell"/>
</dbReference>
<evidence type="ECO:0000256" key="1">
    <source>
        <dbReference type="ARBA" id="ARBA00004651"/>
    </source>
</evidence>
<keyword evidence="6 7" id="KW-0472">Membrane</keyword>
<dbReference type="InterPro" id="IPR014047">
    <property type="entry name" value="Chr_Tranpt_l_chain"/>
</dbReference>
<accession>A0A316Z5X6</accession>
<evidence type="ECO:0000256" key="6">
    <source>
        <dbReference type="ARBA" id="ARBA00023136"/>
    </source>
</evidence>
<keyword evidence="4 7" id="KW-0812">Transmembrane</keyword>
<feature type="transmembrane region" description="Helical" evidence="7">
    <location>
        <begin position="418"/>
        <end position="434"/>
    </location>
</feature>
<dbReference type="AlphaFoldDB" id="A0A316Z5X6"/>
<evidence type="ECO:0000256" key="5">
    <source>
        <dbReference type="ARBA" id="ARBA00022989"/>
    </source>
</evidence>
<organism evidence="8 9">
    <name type="scientific">Tilletiopsis washingtonensis</name>
    <dbReference type="NCBI Taxonomy" id="58919"/>
    <lineage>
        <taxon>Eukaryota</taxon>
        <taxon>Fungi</taxon>
        <taxon>Dikarya</taxon>
        <taxon>Basidiomycota</taxon>
        <taxon>Ustilaginomycotina</taxon>
        <taxon>Exobasidiomycetes</taxon>
        <taxon>Entylomatales</taxon>
        <taxon>Entylomatales incertae sedis</taxon>
        <taxon>Tilletiopsis</taxon>
    </lineage>
</organism>
<comment type="similarity">
    <text evidence="2">Belongs to the chromate ion transporter (CHR) (TC 2.A.51) family.</text>
</comment>
<gene>
    <name evidence="8" type="ORF">FA09DRAFT_330822</name>
</gene>
<feature type="transmembrane region" description="Helical" evidence="7">
    <location>
        <begin position="379"/>
        <end position="398"/>
    </location>
</feature>
<dbReference type="Pfam" id="PF02417">
    <property type="entry name" value="Chromate_transp"/>
    <property type="match status" value="2"/>
</dbReference>
<feature type="transmembrane region" description="Helical" evidence="7">
    <location>
        <begin position="94"/>
        <end position="117"/>
    </location>
</feature>
<keyword evidence="3" id="KW-1003">Cell membrane</keyword>
<dbReference type="OrthoDB" id="2160638at2759"/>
<evidence type="ECO:0000256" key="2">
    <source>
        <dbReference type="ARBA" id="ARBA00005262"/>
    </source>
</evidence>
<feature type="transmembrane region" description="Helical" evidence="7">
    <location>
        <begin position="163"/>
        <end position="195"/>
    </location>
</feature>
<dbReference type="PANTHER" id="PTHR33567">
    <property type="entry name" value="CHROMATE ION TRANSPORTER (EUROFUNG)"/>
    <property type="match status" value="1"/>
</dbReference>
<dbReference type="GeneID" id="37270298"/>
<dbReference type="Proteomes" id="UP000245946">
    <property type="component" value="Unassembled WGS sequence"/>
</dbReference>
<dbReference type="PANTHER" id="PTHR33567:SF3">
    <property type="entry name" value="CHROMATE ION TRANSPORTER (EUROFUNG)"/>
    <property type="match status" value="1"/>
</dbReference>
<evidence type="ECO:0000256" key="3">
    <source>
        <dbReference type="ARBA" id="ARBA00022475"/>
    </source>
</evidence>
<dbReference type="EMBL" id="KZ819296">
    <property type="protein sequence ID" value="PWN97190.1"/>
    <property type="molecule type" value="Genomic_DNA"/>
</dbReference>
<keyword evidence="9" id="KW-1185">Reference proteome</keyword>
<name>A0A316Z5X6_9BASI</name>